<dbReference type="EC" id="3.5.1.9" evidence="1"/>
<dbReference type="PANTHER" id="PTHR31118">
    <property type="entry name" value="CYCLASE-LIKE PROTEIN 2"/>
    <property type="match status" value="1"/>
</dbReference>
<dbReference type="PANTHER" id="PTHR31118:SF32">
    <property type="entry name" value="KYNURENINE FORMAMIDASE"/>
    <property type="match status" value="1"/>
</dbReference>
<dbReference type="RefSeq" id="WP_069305587.1">
    <property type="nucleotide sequence ID" value="NZ_MCRJ01000004.1"/>
</dbReference>
<sequence>MQIVDLTHLMNVHTPGWVGYAGNKMYYAQNLQTIHIVAQRIDSALHVGTHIDGAMHGTDGMGDMASYPMDFLVGPGAVVDVSEHMDDWAVITPEMIESAPVEVKDGDILIIHTGWHRYWEGKPEQDLVKYFCMHPGGKQELLDWMLKKKIKWFGIDAGSGDHAMNTTIRRMRPDLAKQFEEKVGMTCDEFFGKNSYTHKRSGRKVVEDYFPFHSQAFQEGLIHAENIGGDIELMLNQRAVIGAFPWRYEGLEACPCRIVCFKGIEENVEAVGDVAKAIFGPRQIASGMISGGPDGR</sequence>
<dbReference type="InterPro" id="IPR037175">
    <property type="entry name" value="KFase_sf"/>
</dbReference>
<dbReference type="InterPro" id="IPR007325">
    <property type="entry name" value="KFase/CYL"/>
</dbReference>
<dbReference type="SUPFAM" id="SSF102198">
    <property type="entry name" value="Putative cyclase"/>
    <property type="match status" value="1"/>
</dbReference>
<reference evidence="1 2" key="1">
    <citation type="submission" date="2016-07" db="EMBL/GenBank/DDBJ databases">
        <title>Draft Genome Sequence of Methylobrevis pamukkalensis PK2.</title>
        <authorList>
            <person name="Vasilenko O.V."/>
            <person name="Doronina N.V."/>
            <person name="Shmareva M.N."/>
            <person name="Tarlachkov S.V."/>
            <person name="Mustakhimov I."/>
            <person name="Trotsenko Y.A."/>
        </authorList>
    </citation>
    <scope>NUCLEOTIDE SEQUENCE [LARGE SCALE GENOMIC DNA]</scope>
    <source>
        <strain evidence="1 2">PK2</strain>
    </source>
</reference>
<dbReference type="GO" id="GO:0004061">
    <property type="term" value="F:arylformamidase activity"/>
    <property type="evidence" value="ECO:0007669"/>
    <property type="project" value="UniProtKB-EC"/>
</dbReference>
<dbReference type="Proteomes" id="UP000094622">
    <property type="component" value="Unassembled WGS sequence"/>
</dbReference>
<dbReference type="GO" id="GO:0019441">
    <property type="term" value="P:L-tryptophan catabolic process to kynurenine"/>
    <property type="evidence" value="ECO:0007669"/>
    <property type="project" value="InterPro"/>
</dbReference>
<comment type="caution">
    <text evidence="1">The sequence shown here is derived from an EMBL/GenBank/DDBJ whole genome shotgun (WGS) entry which is preliminary data.</text>
</comment>
<name>A0A1E3H7N9_9HYPH</name>
<dbReference type="PATRIC" id="fig|1439726.3.peg.401"/>
<dbReference type="OrthoDB" id="9777007at2"/>
<dbReference type="EMBL" id="MCRJ01000004">
    <property type="protein sequence ID" value="ODN72314.1"/>
    <property type="molecule type" value="Genomic_DNA"/>
</dbReference>
<keyword evidence="1" id="KW-0378">Hydrolase</keyword>
<evidence type="ECO:0000313" key="2">
    <source>
        <dbReference type="Proteomes" id="UP000094622"/>
    </source>
</evidence>
<organism evidence="1 2">
    <name type="scientific">Methylobrevis pamukkalensis</name>
    <dbReference type="NCBI Taxonomy" id="1439726"/>
    <lineage>
        <taxon>Bacteria</taxon>
        <taxon>Pseudomonadati</taxon>
        <taxon>Pseudomonadota</taxon>
        <taxon>Alphaproteobacteria</taxon>
        <taxon>Hyphomicrobiales</taxon>
        <taxon>Pleomorphomonadaceae</taxon>
        <taxon>Methylobrevis</taxon>
    </lineage>
</organism>
<protein>
    <submittedName>
        <fullName evidence="1">Kynurenine formamidase</fullName>
        <ecNumber evidence="1">3.5.1.9</ecNumber>
    </submittedName>
</protein>
<dbReference type="Gene3D" id="3.50.30.50">
    <property type="entry name" value="Putative cyclase"/>
    <property type="match status" value="1"/>
</dbReference>
<accession>A0A1E3H7N9</accession>
<gene>
    <name evidence="1" type="primary">kynB</name>
    <name evidence="1" type="ORF">A6302_00379</name>
</gene>
<keyword evidence="2" id="KW-1185">Reference proteome</keyword>
<dbReference type="AlphaFoldDB" id="A0A1E3H7N9"/>
<dbReference type="Pfam" id="PF04199">
    <property type="entry name" value="Cyclase"/>
    <property type="match status" value="1"/>
</dbReference>
<evidence type="ECO:0000313" key="1">
    <source>
        <dbReference type="EMBL" id="ODN72314.1"/>
    </source>
</evidence>
<proteinExistence type="predicted"/>